<dbReference type="InterPro" id="IPR023393">
    <property type="entry name" value="START-like_dom_sf"/>
</dbReference>
<dbReference type="BioCyc" id="RSPH349102:G1G8M-3770-MONOMER"/>
<feature type="transmembrane region" description="Helical" evidence="3">
    <location>
        <begin position="15"/>
        <end position="34"/>
    </location>
</feature>
<organism evidence="5">
    <name type="scientific">Cereibacter sphaeroides (strain ATCC 17025 / ATH 2.4.3)</name>
    <name type="common">Rhodobacter sphaeroides</name>
    <dbReference type="NCBI Taxonomy" id="349102"/>
    <lineage>
        <taxon>Bacteria</taxon>
        <taxon>Pseudomonadati</taxon>
        <taxon>Pseudomonadota</taxon>
        <taxon>Alphaproteobacteria</taxon>
        <taxon>Rhodobacterales</taxon>
        <taxon>Paracoccaceae</taxon>
        <taxon>Cereibacter</taxon>
    </lineage>
</organism>
<dbReference type="HOGENOM" id="CLU_079860_0_1_5"/>
<dbReference type="Pfam" id="PF03364">
    <property type="entry name" value="Polyketide_cyc"/>
    <property type="match status" value="1"/>
</dbReference>
<evidence type="ECO:0000256" key="2">
    <source>
        <dbReference type="SAM" id="MobiDB-lite"/>
    </source>
</evidence>
<dbReference type="PANTHER" id="PTHR33824:SF7">
    <property type="entry name" value="POLYKETIDE CYCLASE_DEHYDRASE AND LIPID TRANSPORT SUPERFAMILY PROTEIN"/>
    <property type="match status" value="1"/>
</dbReference>
<evidence type="ECO:0000256" key="3">
    <source>
        <dbReference type="SAM" id="Phobius"/>
    </source>
</evidence>
<accession>A4WYR8</accession>
<dbReference type="InterPro" id="IPR005031">
    <property type="entry name" value="COQ10_START"/>
</dbReference>
<gene>
    <name evidence="5" type="ordered locus">Rsph17025_3664</name>
</gene>
<keyword evidence="5" id="KW-0614">Plasmid</keyword>
<protein>
    <recommendedName>
        <fullName evidence="4">Coenzyme Q-binding protein COQ10 START domain-containing protein</fullName>
    </recommendedName>
</protein>
<keyword evidence="3" id="KW-1133">Transmembrane helix</keyword>
<evidence type="ECO:0000259" key="4">
    <source>
        <dbReference type="Pfam" id="PF03364"/>
    </source>
</evidence>
<dbReference type="PANTHER" id="PTHR33824">
    <property type="entry name" value="POLYKETIDE CYCLASE/DEHYDRASE AND LIPID TRANSPORT SUPERFAMILY PROTEIN"/>
    <property type="match status" value="1"/>
</dbReference>
<dbReference type="Gene3D" id="3.30.530.20">
    <property type="match status" value="1"/>
</dbReference>
<dbReference type="SUPFAM" id="SSF55961">
    <property type="entry name" value="Bet v1-like"/>
    <property type="match status" value="1"/>
</dbReference>
<name>A4WYR8_CERS5</name>
<sequence precursor="true">MPLYRSERTGPEPGTLALLAGAGVVAGVTAWAIARSRENPVAYRPNDDAPDRSARSSFQDGPAPAGRTVTINRPRSELFAFWRDFSNLPRFMESIEHVTALGDVSRWTIAMPLGRTATLETRIIEEVPDRLIAWRSTEASDIRAEGAVTFRDAPAGRGTEVEAVVAYIPTGGEVGRMVSRLFRLAPALQGRRELRRFKMLMEAGEIATSRNRKD</sequence>
<reference evidence="5" key="1">
    <citation type="submission" date="2007-04" db="EMBL/GenBank/DDBJ databases">
        <title>Complete sequence of plasmid pRSPA01 of Rhodobacter sphaeroides ATCC 17025.</title>
        <authorList>
            <consortium name="US DOE Joint Genome Institute"/>
            <person name="Copeland A."/>
            <person name="Lucas S."/>
            <person name="Lapidus A."/>
            <person name="Barry K."/>
            <person name="Detter J.C."/>
            <person name="Glavina del Rio T."/>
            <person name="Hammon N."/>
            <person name="Israni S."/>
            <person name="Dalin E."/>
            <person name="Tice H."/>
            <person name="Pitluck S."/>
            <person name="Chertkov O."/>
            <person name="Brettin T."/>
            <person name="Bruce D."/>
            <person name="Han C."/>
            <person name="Schmutz J."/>
            <person name="Larimer F."/>
            <person name="Land M."/>
            <person name="Hauser L."/>
            <person name="Kyrpides N."/>
            <person name="Kim E."/>
            <person name="Richardson P."/>
            <person name="Mackenzie C."/>
            <person name="Choudhary M."/>
            <person name="Donohue T.J."/>
            <person name="Kaplan S."/>
        </authorList>
    </citation>
    <scope>NUCLEOTIDE SEQUENCE [LARGE SCALE GENOMIC DNA]</scope>
    <source>
        <strain evidence="5">ATCC 17025</strain>
        <plasmid evidence="5">pRSPA01</plasmid>
    </source>
</reference>
<feature type="compositionally biased region" description="Basic and acidic residues" evidence="2">
    <location>
        <begin position="45"/>
        <end position="54"/>
    </location>
</feature>
<comment type="similarity">
    <text evidence="1">Belongs to the ribosome association toxin RatA family.</text>
</comment>
<dbReference type="EMBL" id="CP000662">
    <property type="protein sequence ID" value="ABP72532.1"/>
    <property type="molecule type" value="Genomic_DNA"/>
</dbReference>
<dbReference type="KEGG" id="rsq:Rsph17025_3664"/>
<feature type="region of interest" description="Disordered" evidence="2">
    <location>
        <begin position="41"/>
        <end position="69"/>
    </location>
</feature>
<keyword evidence="3" id="KW-0472">Membrane</keyword>
<geneLocation type="plasmid" evidence="5">
    <name>pRSPA01</name>
</geneLocation>
<proteinExistence type="inferred from homology"/>
<evidence type="ECO:0000256" key="1">
    <source>
        <dbReference type="ARBA" id="ARBA00008918"/>
    </source>
</evidence>
<keyword evidence="3" id="KW-0812">Transmembrane</keyword>
<dbReference type="AlphaFoldDB" id="A4WYR8"/>
<feature type="domain" description="Coenzyme Q-binding protein COQ10 START" evidence="4">
    <location>
        <begin position="71"/>
        <end position="177"/>
    </location>
</feature>
<dbReference type="CDD" id="cd07817">
    <property type="entry name" value="SRPBCC_8"/>
    <property type="match status" value="1"/>
</dbReference>
<dbReference type="InterPro" id="IPR047137">
    <property type="entry name" value="ORF3"/>
</dbReference>
<evidence type="ECO:0000313" key="5">
    <source>
        <dbReference type="EMBL" id="ABP72532.1"/>
    </source>
</evidence>